<dbReference type="PANTHER" id="PTHR32305">
    <property type="match status" value="1"/>
</dbReference>
<gene>
    <name evidence="2" type="ORF">DM819_11750</name>
</gene>
<sequence>MDTPRLLEETDPLGRRTTYEYHHLTTLVTQVSYPDGSTWRARYDDKGNLLAEFDALGQMTEYLNSDDGLPHTIIDATYKSKYLWWNTLAQVERYQDCSGKSTYYRYDERQHLVAVTDALNQTTTLERKPDGEVLRISHPDGTTESFTYNVYGQVLSHTDGKGQTTRLMRTARGLPSSRQDAKGQRVRYEYDKAA</sequence>
<dbReference type="NCBIfam" id="TIGR01643">
    <property type="entry name" value="YD_repeat_2x"/>
    <property type="match status" value="3"/>
</dbReference>
<proteinExistence type="predicted"/>
<dbReference type="Pfam" id="PF05593">
    <property type="entry name" value="RHS_repeat"/>
    <property type="match status" value="2"/>
</dbReference>
<name>A0ABD6N116_9PSED</name>
<organism evidence="2 3">
    <name type="scientific">Pseudomonas hunanensis</name>
    <dbReference type="NCBI Taxonomy" id="1247546"/>
    <lineage>
        <taxon>Bacteria</taxon>
        <taxon>Pseudomonadati</taxon>
        <taxon>Pseudomonadota</taxon>
        <taxon>Gammaproteobacteria</taxon>
        <taxon>Pseudomonadales</taxon>
        <taxon>Pseudomonadaceae</taxon>
        <taxon>Pseudomonas</taxon>
    </lineage>
</organism>
<dbReference type="InterPro" id="IPR050708">
    <property type="entry name" value="T6SS_VgrG/RHS"/>
</dbReference>
<evidence type="ECO:0000313" key="3">
    <source>
        <dbReference type="Proteomes" id="UP000704738"/>
    </source>
</evidence>
<feature type="compositionally biased region" description="Basic and acidic residues" evidence="1">
    <location>
        <begin position="179"/>
        <end position="194"/>
    </location>
</feature>
<dbReference type="InterPro" id="IPR031325">
    <property type="entry name" value="RHS_repeat"/>
</dbReference>
<feature type="region of interest" description="Disordered" evidence="1">
    <location>
        <begin position="171"/>
        <end position="194"/>
    </location>
</feature>
<evidence type="ECO:0008006" key="4">
    <source>
        <dbReference type="Google" id="ProtNLM"/>
    </source>
</evidence>
<evidence type="ECO:0000256" key="1">
    <source>
        <dbReference type="SAM" id="MobiDB-lite"/>
    </source>
</evidence>
<dbReference type="PANTHER" id="PTHR32305:SF15">
    <property type="entry name" value="PROTEIN RHSA-RELATED"/>
    <property type="match status" value="1"/>
</dbReference>
<comment type="caution">
    <text evidence="2">The sequence shown here is derived from an EMBL/GenBank/DDBJ whole genome shotgun (WGS) entry which is preliminary data.</text>
</comment>
<dbReference type="EMBL" id="QJRE01000104">
    <property type="protein sequence ID" value="NWL46498.1"/>
    <property type="molecule type" value="Genomic_DNA"/>
</dbReference>
<dbReference type="InterPro" id="IPR006530">
    <property type="entry name" value="YD"/>
</dbReference>
<dbReference type="Gene3D" id="2.180.10.10">
    <property type="entry name" value="RHS repeat-associated core"/>
    <property type="match status" value="1"/>
</dbReference>
<dbReference type="Proteomes" id="UP000704738">
    <property type="component" value="Unassembled WGS sequence"/>
</dbReference>
<accession>A0ABD6N116</accession>
<reference evidence="2 3" key="1">
    <citation type="submission" date="2018-06" db="EMBL/GenBank/DDBJ databases">
        <title>Bacteria isolated from soil of Wuhan.</title>
        <authorList>
            <person name="Xiang W."/>
            <person name="Huang C."/>
        </authorList>
    </citation>
    <scope>NUCLEOTIDE SEQUENCE [LARGE SCALE GENOMIC DNA]</scope>
    <source>
        <strain evidence="3">xwS4</strain>
    </source>
</reference>
<protein>
    <recommendedName>
        <fullName evidence="4">RHS repeat protein</fullName>
    </recommendedName>
</protein>
<dbReference type="AlphaFoldDB" id="A0ABD6N116"/>
<evidence type="ECO:0000313" key="2">
    <source>
        <dbReference type="EMBL" id="NWL46498.1"/>
    </source>
</evidence>